<evidence type="ECO:0000313" key="6">
    <source>
        <dbReference type="Proteomes" id="UP000092839"/>
    </source>
</evidence>
<dbReference type="SUPFAM" id="SSF51316">
    <property type="entry name" value="Mss4-like"/>
    <property type="match status" value="1"/>
</dbReference>
<dbReference type="Gene3D" id="1.20.910.10">
    <property type="entry name" value="Heme oxygenase-like"/>
    <property type="match status" value="1"/>
</dbReference>
<keyword evidence="3" id="KW-0862">Zinc</keyword>
<reference evidence="5 6" key="1">
    <citation type="submission" date="2016-07" db="EMBL/GenBank/DDBJ databases">
        <title>Complete genome sequence of Bradyrhizobium icense LMTR 13T, a potential inoculant strain isolated from lima bean (Phaseolus lunatus) in Peru.</title>
        <authorList>
            <person name="Ormeno-Orrillo E."/>
            <person name="Duran D."/>
            <person name="Rogel M.A."/>
            <person name="Rey L."/>
            <person name="Imperial J."/>
            <person name="Ruiz-Argueso T."/>
            <person name="Martinez-Romero E."/>
        </authorList>
    </citation>
    <scope>NUCLEOTIDE SEQUENCE [LARGE SCALE GENOMIC DNA]</scope>
    <source>
        <strain evidence="5 6">LMTR 13</strain>
    </source>
</reference>
<dbReference type="STRING" id="1274631.LMTR13_24460"/>
<dbReference type="PANTHER" id="PTHR28620">
    <property type="entry name" value="CENTROMERE PROTEIN V"/>
    <property type="match status" value="1"/>
</dbReference>
<evidence type="ECO:0000256" key="1">
    <source>
        <dbReference type="ARBA" id="ARBA00005495"/>
    </source>
</evidence>
<accession>A0A1B1UJ66</accession>
<dbReference type="InterPro" id="IPR052355">
    <property type="entry name" value="CENP-V-like"/>
</dbReference>
<dbReference type="KEGG" id="bic:LMTR13_24460"/>
<evidence type="ECO:0000256" key="3">
    <source>
        <dbReference type="ARBA" id="ARBA00022833"/>
    </source>
</evidence>
<feature type="domain" description="CENP-V/GFA" evidence="4">
    <location>
        <begin position="271"/>
        <end position="383"/>
    </location>
</feature>
<proteinExistence type="inferred from homology"/>
<sequence>MTLSQASPSKLHQPSEIPAGEHLARRARALLVPHPFAAEMSKDQVASLLPEYLAMSQAFPHLQAGSQKDLIFDAMHRNRDLPKDVELTSVVANFICWDETGGHSRVLQGGNAALPSILDTEHFHSKLFRRDASRLLGRAIQPNYSTTTRRYLRALYHGLSSRDHIVRCAYMVAFELHAAEMIQALWTTLAKTFDARSDDLEYFQVHVGGEDPAEKYHGEMTSRLISELVPADCNSRFLDEFDRAYGLSLEWCRNLVGIDSLDGDGRPEVEHSGRCHCGSVKFYVRAPAEISAVKCNCSICQMSGFLHMLVADDKLRIECGEELLTTYQFNKNIARHTFCRVCGVKPFYRPRSNPLGFSVNVRCLDKTTIESIKIDDFDGENWDLAIRSLQADWKSRI</sequence>
<dbReference type="Pfam" id="PF04828">
    <property type="entry name" value="GFA"/>
    <property type="match status" value="1"/>
</dbReference>
<dbReference type="EMBL" id="CP016428">
    <property type="protein sequence ID" value="ANW02838.1"/>
    <property type="molecule type" value="Genomic_DNA"/>
</dbReference>
<keyword evidence="6" id="KW-1185">Reference proteome</keyword>
<name>A0A1B1UJ66_9BRAD</name>
<dbReference type="Gene3D" id="2.170.150.70">
    <property type="match status" value="1"/>
</dbReference>
<dbReference type="InterPro" id="IPR011057">
    <property type="entry name" value="Mss4-like_sf"/>
</dbReference>
<evidence type="ECO:0000259" key="4">
    <source>
        <dbReference type="PROSITE" id="PS51891"/>
    </source>
</evidence>
<organism evidence="5 6">
    <name type="scientific">Bradyrhizobium icense</name>
    <dbReference type="NCBI Taxonomy" id="1274631"/>
    <lineage>
        <taxon>Bacteria</taxon>
        <taxon>Pseudomonadati</taxon>
        <taxon>Pseudomonadota</taxon>
        <taxon>Alphaproteobacteria</taxon>
        <taxon>Hyphomicrobiales</taxon>
        <taxon>Nitrobacteraceae</taxon>
        <taxon>Bradyrhizobium</taxon>
    </lineage>
</organism>
<evidence type="ECO:0000313" key="5">
    <source>
        <dbReference type="EMBL" id="ANW02838.1"/>
    </source>
</evidence>
<dbReference type="InterPro" id="IPR016084">
    <property type="entry name" value="Haem_Oase-like_multi-hlx"/>
</dbReference>
<comment type="similarity">
    <text evidence="1">Belongs to the Gfa family.</text>
</comment>
<dbReference type="OrthoDB" id="9805575at2"/>
<dbReference type="InterPro" id="IPR006913">
    <property type="entry name" value="CENP-V/GFA"/>
</dbReference>
<dbReference type="AlphaFoldDB" id="A0A1B1UJ66"/>
<dbReference type="GO" id="GO:0016846">
    <property type="term" value="F:carbon-sulfur lyase activity"/>
    <property type="evidence" value="ECO:0007669"/>
    <property type="project" value="InterPro"/>
</dbReference>
<protein>
    <recommendedName>
        <fullName evidence="4">CENP-V/GFA domain-containing protein</fullName>
    </recommendedName>
</protein>
<dbReference type="GO" id="GO:0046872">
    <property type="term" value="F:metal ion binding"/>
    <property type="evidence" value="ECO:0007669"/>
    <property type="project" value="UniProtKB-KW"/>
</dbReference>
<keyword evidence="2" id="KW-0479">Metal-binding</keyword>
<dbReference type="Proteomes" id="UP000092839">
    <property type="component" value="Chromosome"/>
</dbReference>
<dbReference type="PROSITE" id="PS51891">
    <property type="entry name" value="CENP_V_GFA"/>
    <property type="match status" value="1"/>
</dbReference>
<gene>
    <name evidence="5" type="ORF">LMTR13_24460</name>
</gene>
<dbReference type="PANTHER" id="PTHR28620:SF1">
    <property type="entry name" value="CENP-V_GFA DOMAIN-CONTAINING PROTEIN"/>
    <property type="match status" value="1"/>
</dbReference>
<evidence type="ECO:0000256" key="2">
    <source>
        <dbReference type="ARBA" id="ARBA00022723"/>
    </source>
</evidence>